<protein>
    <submittedName>
        <fullName evidence="8">Citronellyl-CoA dehydrogenase</fullName>
        <ecNumber evidence="8">1.3.99.-</ecNumber>
    </submittedName>
</protein>
<evidence type="ECO:0000313" key="9">
    <source>
        <dbReference type="Proteomes" id="UP000540423"/>
    </source>
</evidence>
<dbReference type="Pfam" id="PF00441">
    <property type="entry name" value="Acyl-CoA_dh_1"/>
    <property type="match status" value="1"/>
</dbReference>
<proteinExistence type="inferred from homology"/>
<dbReference type="AlphaFoldDB" id="A0A7X0HJE1"/>
<accession>A0A7X0HJE1</accession>
<dbReference type="InterPro" id="IPR009100">
    <property type="entry name" value="AcylCoA_DH/oxidase_NM_dom_sf"/>
</dbReference>
<dbReference type="GO" id="GO:0003995">
    <property type="term" value="F:acyl-CoA dehydrogenase activity"/>
    <property type="evidence" value="ECO:0007669"/>
    <property type="project" value="TreeGrafter"/>
</dbReference>
<dbReference type="GO" id="GO:0005737">
    <property type="term" value="C:cytoplasm"/>
    <property type="evidence" value="ECO:0007669"/>
    <property type="project" value="TreeGrafter"/>
</dbReference>
<sequence length="371" mass="39095">MSTPTLLPRADPPSYRALDALTTGASGPEVWRALGAEGLLPRAYRDGDPRRGLEPGELGRLLAAVDGRFSLGTTLAVCVPLATCLPLLARAAGPASRTLSDALRGRTVVALAATDDTAGCDLTSLNTEAVFDDDVVELNGTKRWITNATRCEALLVLARHRPGPHFTNFTWVLVPADAPGVHAEPADTDLFDGSGTGHLSFDHVRLGREHVMGGVGRGMSGFAAHIASERLAGALWAVALCRRVLRDTLHHLRERPYADGTLWHVEGIRQRYAAALLLARQHQALTAGLADAVASGRDATSAAMLKASAAGTVERVLDECAHLQGAHGFRRGGPQELRAQAALFGIGGGTTEIVLSVMAGAATDLLEELDR</sequence>
<evidence type="ECO:0000256" key="5">
    <source>
        <dbReference type="RuleBase" id="RU362125"/>
    </source>
</evidence>
<name>A0A7X0HJE1_9ACTN</name>
<dbReference type="RefSeq" id="WP_229923468.1">
    <property type="nucleotide sequence ID" value="NZ_BNBN01000006.1"/>
</dbReference>
<dbReference type="Proteomes" id="UP000540423">
    <property type="component" value="Unassembled WGS sequence"/>
</dbReference>
<evidence type="ECO:0000256" key="3">
    <source>
        <dbReference type="ARBA" id="ARBA00022827"/>
    </source>
</evidence>
<gene>
    <name evidence="8" type="ORF">HNQ79_005132</name>
</gene>
<dbReference type="GO" id="GO:0033539">
    <property type="term" value="P:fatty acid beta-oxidation using acyl-CoA dehydrogenase"/>
    <property type="evidence" value="ECO:0007669"/>
    <property type="project" value="TreeGrafter"/>
</dbReference>
<reference evidence="8 9" key="1">
    <citation type="submission" date="2020-08" db="EMBL/GenBank/DDBJ databases">
        <title>Genomic Encyclopedia of Type Strains, Phase IV (KMG-IV): sequencing the most valuable type-strain genomes for metagenomic binning, comparative biology and taxonomic classification.</title>
        <authorList>
            <person name="Goeker M."/>
        </authorList>
    </citation>
    <scope>NUCLEOTIDE SEQUENCE [LARGE SCALE GENOMIC DNA]</scope>
    <source>
        <strain evidence="8 9">DSM 40141</strain>
    </source>
</reference>
<dbReference type="InterPro" id="IPR050741">
    <property type="entry name" value="Acyl-CoA_dehydrogenase"/>
</dbReference>
<dbReference type="PANTHER" id="PTHR48083">
    <property type="entry name" value="MEDIUM-CHAIN SPECIFIC ACYL-COA DEHYDROGENASE, MITOCHONDRIAL-RELATED"/>
    <property type="match status" value="1"/>
</dbReference>
<feature type="domain" description="Acyl-CoA oxidase/dehydrogenase middle" evidence="7">
    <location>
        <begin position="110"/>
        <end position="204"/>
    </location>
</feature>
<evidence type="ECO:0000313" key="8">
    <source>
        <dbReference type="EMBL" id="MBB6438620.1"/>
    </source>
</evidence>
<evidence type="ECO:0000256" key="1">
    <source>
        <dbReference type="ARBA" id="ARBA00009347"/>
    </source>
</evidence>
<comment type="caution">
    <text evidence="8">The sequence shown here is derived from an EMBL/GenBank/DDBJ whole genome shotgun (WGS) entry which is preliminary data.</text>
</comment>
<comment type="similarity">
    <text evidence="1 5">Belongs to the acyl-CoA dehydrogenase family.</text>
</comment>
<organism evidence="8 9">
    <name type="scientific">Streptomyces candidus</name>
    <dbReference type="NCBI Taxonomy" id="67283"/>
    <lineage>
        <taxon>Bacteria</taxon>
        <taxon>Bacillati</taxon>
        <taxon>Actinomycetota</taxon>
        <taxon>Actinomycetes</taxon>
        <taxon>Kitasatosporales</taxon>
        <taxon>Streptomycetaceae</taxon>
        <taxon>Streptomyces</taxon>
    </lineage>
</organism>
<dbReference type="InterPro" id="IPR006091">
    <property type="entry name" value="Acyl-CoA_Oxase/DH_mid-dom"/>
</dbReference>
<feature type="domain" description="Acyl-CoA dehydrogenase/oxidase C-terminal" evidence="6">
    <location>
        <begin position="216"/>
        <end position="359"/>
    </location>
</feature>
<dbReference type="SUPFAM" id="SSF47203">
    <property type="entry name" value="Acyl-CoA dehydrogenase C-terminal domain-like"/>
    <property type="match status" value="1"/>
</dbReference>
<dbReference type="PANTHER" id="PTHR48083:SF2">
    <property type="entry name" value="MEDIUM-CHAIN SPECIFIC ACYL-COA DEHYDROGENASE, MITOCHONDRIAL"/>
    <property type="match status" value="1"/>
</dbReference>
<evidence type="ECO:0000256" key="4">
    <source>
        <dbReference type="ARBA" id="ARBA00023002"/>
    </source>
</evidence>
<dbReference type="CDD" id="cd00567">
    <property type="entry name" value="ACAD"/>
    <property type="match status" value="1"/>
</dbReference>
<dbReference type="InterPro" id="IPR036250">
    <property type="entry name" value="AcylCo_DH-like_C"/>
</dbReference>
<keyword evidence="4 5" id="KW-0560">Oxidoreductase</keyword>
<dbReference type="EMBL" id="JACHEM010000014">
    <property type="protein sequence ID" value="MBB6438620.1"/>
    <property type="molecule type" value="Genomic_DNA"/>
</dbReference>
<dbReference type="InterPro" id="IPR046373">
    <property type="entry name" value="Acyl-CoA_Oxase/DH_mid-dom_sf"/>
</dbReference>
<keyword evidence="2 5" id="KW-0285">Flavoprotein</keyword>
<evidence type="ECO:0000259" key="6">
    <source>
        <dbReference type="Pfam" id="PF00441"/>
    </source>
</evidence>
<dbReference type="Gene3D" id="2.40.110.10">
    <property type="entry name" value="Butyryl-CoA Dehydrogenase, subunit A, domain 2"/>
    <property type="match status" value="1"/>
</dbReference>
<dbReference type="Pfam" id="PF02770">
    <property type="entry name" value="Acyl-CoA_dh_M"/>
    <property type="match status" value="1"/>
</dbReference>
<keyword evidence="3 5" id="KW-0274">FAD</keyword>
<dbReference type="InterPro" id="IPR009075">
    <property type="entry name" value="AcylCo_DH/oxidase_C"/>
</dbReference>
<keyword evidence="9" id="KW-1185">Reference proteome</keyword>
<dbReference type="EC" id="1.3.99.-" evidence="8"/>
<comment type="cofactor">
    <cofactor evidence="5">
        <name>FAD</name>
        <dbReference type="ChEBI" id="CHEBI:57692"/>
    </cofactor>
</comment>
<evidence type="ECO:0000256" key="2">
    <source>
        <dbReference type="ARBA" id="ARBA00022630"/>
    </source>
</evidence>
<dbReference type="Gene3D" id="1.20.140.10">
    <property type="entry name" value="Butyryl-CoA Dehydrogenase, subunit A, domain 3"/>
    <property type="match status" value="1"/>
</dbReference>
<evidence type="ECO:0000259" key="7">
    <source>
        <dbReference type="Pfam" id="PF02770"/>
    </source>
</evidence>
<dbReference type="SUPFAM" id="SSF56645">
    <property type="entry name" value="Acyl-CoA dehydrogenase NM domain-like"/>
    <property type="match status" value="1"/>
</dbReference>